<evidence type="ECO:0000313" key="2">
    <source>
        <dbReference type="Proteomes" id="UP000005262"/>
    </source>
</evidence>
<protein>
    <submittedName>
        <fullName evidence="1">Uncharacterized protein</fullName>
    </submittedName>
</protein>
<dbReference type="Proteomes" id="UP000005262">
    <property type="component" value="Chromosome"/>
</dbReference>
<keyword evidence="2" id="KW-1185">Reference proteome</keyword>
<dbReference type="AlphaFoldDB" id="J7IT15"/>
<sequence length="46" mass="5351">MSFEISKAYQCDNLVLGAKMGKRAVCPLFDIMISWHEFCTFTYAKR</sequence>
<gene>
    <name evidence="1" type="ordered locus">Desmer_1283</name>
</gene>
<organism evidence="1 2">
    <name type="scientific">Desulfosporosinus meridiei (strain ATCC BAA-275 / DSM 13257 / KCTC 12902 / NCIMB 13706 / S10)</name>
    <dbReference type="NCBI Taxonomy" id="768704"/>
    <lineage>
        <taxon>Bacteria</taxon>
        <taxon>Bacillati</taxon>
        <taxon>Bacillota</taxon>
        <taxon>Clostridia</taxon>
        <taxon>Eubacteriales</taxon>
        <taxon>Desulfitobacteriaceae</taxon>
        <taxon>Desulfosporosinus</taxon>
    </lineage>
</organism>
<name>J7IT15_DESMD</name>
<dbReference type="EMBL" id="CP003629">
    <property type="protein sequence ID" value="AFQ43294.1"/>
    <property type="molecule type" value="Genomic_DNA"/>
</dbReference>
<dbReference type="HOGENOM" id="CLU_3182877_0_0_9"/>
<proteinExistence type="predicted"/>
<dbReference type="KEGG" id="dmi:Desmer_1283"/>
<accession>J7IT15</accession>
<dbReference type="STRING" id="768704.Desmer_1283"/>
<evidence type="ECO:0000313" key="1">
    <source>
        <dbReference type="EMBL" id="AFQ43294.1"/>
    </source>
</evidence>
<reference evidence="2" key="2">
    <citation type="submission" date="2012-08" db="EMBL/GenBank/DDBJ databases">
        <title>Finished genome of Desulfosporosinus meridiei DSM 13257.</title>
        <authorList>
            <person name="Huntemann M."/>
            <person name="Wei C.-L."/>
            <person name="Han J."/>
            <person name="Detter J.C."/>
            <person name="Han C."/>
            <person name="Davenport K."/>
            <person name="Daligault H."/>
            <person name="Erkkila T."/>
            <person name="Gu W."/>
            <person name="Munk A.C.C."/>
            <person name="Teshima H."/>
            <person name="Xu Y."/>
            <person name="Chain P."/>
            <person name="Tapia R."/>
            <person name="Chen A."/>
            <person name="Krypides N."/>
            <person name="Mavromatis K."/>
            <person name="Markowitz V."/>
            <person name="Szeto E."/>
            <person name="Ivanova N."/>
            <person name="Mikhailova N."/>
            <person name="Ovchinnikova G."/>
            <person name="Pagani I."/>
            <person name="Pati A."/>
            <person name="Goodwin L."/>
            <person name="Peters L."/>
            <person name="Pitluck S."/>
            <person name="Woyke T."/>
            <person name="Pester M."/>
            <person name="Spring S."/>
            <person name="Ollivier B."/>
            <person name="Rattei T."/>
            <person name="Klenk H.-P."/>
            <person name="Wagner M."/>
            <person name="Loy A."/>
        </authorList>
    </citation>
    <scope>NUCLEOTIDE SEQUENCE [LARGE SCALE GENOMIC DNA]</scope>
    <source>
        <strain evidence="2">ATCC BAA-275 / DSM 13257 / NCIMB 13706 / S10</strain>
    </source>
</reference>
<reference evidence="1 2" key="1">
    <citation type="journal article" date="2012" name="J. Bacteriol.">
        <title>Complete genome sequences of Desulfosporosinus orientis DSM765T, Desulfosporosinus youngiae DSM17734T, Desulfosporosinus meridiei DSM13257T, and Desulfosporosinus acidiphilus DSM22704T.</title>
        <authorList>
            <person name="Pester M."/>
            <person name="Brambilla E."/>
            <person name="Alazard D."/>
            <person name="Rattei T."/>
            <person name="Weinmaier T."/>
            <person name="Han J."/>
            <person name="Lucas S."/>
            <person name="Lapidus A."/>
            <person name="Cheng J.F."/>
            <person name="Goodwin L."/>
            <person name="Pitluck S."/>
            <person name="Peters L."/>
            <person name="Ovchinnikova G."/>
            <person name="Teshima H."/>
            <person name="Detter J.C."/>
            <person name="Han C.S."/>
            <person name="Tapia R."/>
            <person name="Land M.L."/>
            <person name="Hauser L."/>
            <person name="Kyrpides N.C."/>
            <person name="Ivanova N.N."/>
            <person name="Pagani I."/>
            <person name="Huntmann M."/>
            <person name="Wei C.L."/>
            <person name="Davenport K.W."/>
            <person name="Daligault H."/>
            <person name="Chain P.S."/>
            <person name="Chen A."/>
            <person name="Mavromatis K."/>
            <person name="Markowitz V."/>
            <person name="Szeto E."/>
            <person name="Mikhailova N."/>
            <person name="Pati A."/>
            <person name="Wagner M."/>
            <person name="Woyke T."/>
            <person name="Ollivier B."/>
            <person name="Klenk H.P."/>
            <person name="Spring S."/>
            <person name="Loy A."/>
        </authorList>
    </citation>
    <scope>NUCLEOTIDE SEQUENCE [LARGE SCALE GENOMIC DNA]</scope>
    <source>
        <strain evidence="2">ATCC BAA-275 / DSM 13257 / NCIMB 13706 / S10</strain>
    </source>
</reference>
<dbReference type="RefSeq" id="WP_014902213.1">
    <property type="nucleotide sequence ID" value="NC_018515.1"/>
</dbReference>